<dbReference type="InterPro" id="IPR028096">
    <property type="entry name" value="EfeO_Cupredoxin"/>
</dbReference>
<dbReference type="InterPro" id="IPR045087">
    <property type="entry name" value="Cu-oxidase_fam"/>
</dbReference>
<gene>
    <name evidence="8" type="ORF">DI270_029395</name>
</gene>
<proteinExistence type="predicted"/>
<keyword evidence="3" id="KW-0186">Copper</keyword>
<feature type="domain" description="EfeO-type cupredoxin-like" evidence="7">
    <location>
        <begin position="45"/>
        <end position="129"/>
    </location>
</feature>
<name>A0ABX9LCU3_9ACTN</name>
<evidence type="ECO:0000259" key="7">
    <source>
        <dbReference type="Pfam" id="PF13473"/>
    </source>
</evidence>
<feature type="domain" description="Plastocyanin-like" evidence="5">
    <location>
        <begin position="348"/>
        <end position="444"/>
    </location>
</feature>
<feature type="domain" description="Plastocyanin-like" evidence="6">
    <location>
        <begin position="219"/>
        <end position="329"/>
    </location>
</feature>
<dbReference type="SUPFAM" id="SSF49503">
    <property type="entry name" value="Cupredoxins"/>
    <property type="match status" value="3"/>
</dbReference>
<dbReference type="CDD" id="cd04202">
    <property type="entry name" value="CuRO_D2_2dMcoN_like"/>
    <property type="match status" value="1"/>
</dbReference>
<evidence type="ECO:0000259" key="6">
    <source>
        <dbReference type="Pfam" id="PF07732"/>
    </source>
</evidence>
<dbReference type="Pfam" id="PF07731">
    <property type="entry name" value="Cu-oxidase_2"/>
    <property type="match status" value="1"/>
</dbReference>
<reference evidence="8 9" key="1">
    <citation type="submission" date="2018-08" db="EMBL/GenBank/DDBJ databases">
        <title>Microbispora. triticiradicis sp. nov., a novel actinomycete isolated from the root of wheat (Triticum aestivum L.)).</title>
        <authorList>
            <person name="Han C."/>
        </authorList>
    </citation>
    <scope>NUCLEOTIDE SEQUENCE [LARGE SCALE GENOMIC DNA]</scope>
    <source>
        <strain evidence="8 9">NEAU-HRDPA2-9</strain>
    </source>
</reference>
<dbReference type="RefSeq" id="WP_117409440.1">
    <property type="nucleotide sequence ID" value="NZ_QFZU02000170.1"/>
</dbReference>
<dbReference type="Pfam" id="PF07732">
    <property type="entry name" value="Cu-oxidase_3"/>
    <property type="match status" value="1"/>
</dbReference>
<keyword evidence="1" id="KW-0479">Metal-binding</keyword>
<evidence type="ECO:0000313" key="8">
    <source>
        <dbReference type="EMBL" id="RGA01453.1"/>
    </source>
</evidence>
<dbReference type="Gene3D" id="2.60.40.420">
    <property type="entry name" value="Cupredoxins - blue copper proteins"/>
    <property type="match status" value="3"/>
</dbReference>
<keyword evidence="2" id="KW-0560">Oxidoreductase</keyword>
<evidence type="ECO:0000256" key="2">
    <source>
        <dbReference type="ARBA" id="ARBA00023002"/>
    </source>
</evidence>
<dbReference type="InterPro" id="IPR011707">
    <property type="entry name" value="Cu-oxidase-like_N"/>
</dbReference>
<sequence>MSDTTAPEPFAALRRALSDASPPVRRLMLIGVIALSILVPGAALFAPKAAGATNHTIAIKNFAFTPDVLTLAPGDTVTFVNQETDGTVHAIRGDFTSPDLPPGASFMVTVATAGSYNYYCSFHPYMTGIINAGTAPPSPSPSRSPSASPSPSRSPSVSPSPSGSPGTSPSPSVTPTTTPPPGSAPCDNPALGADQGDGTRLAAYSLVGTVKVFKLCMSQTDWEVSPGVVKQAYTFNGIVPGPTIKVNEGDQVRVIVQNDLPEHTAVHWHGMQLPNAQDGVPDITQPHIMPGNTYTYEWTAKSTGTHWYHSHMGGGQVGRGLYGALLVTPTLGDIAADKHYTLEIGDGSNGFTLNGKSYPATVPLTAAVNQKVHVRLIGTGPEMIHPMHLHGVPFQVVAQDGNKLASPYTVDTLNVGVGQTYDIVFQPKEPGKWLLHCHIFSHSEGPNGMLGLVTIINVTP</sequence>
<accession>A0ABX9LCU3</accession>
<dbReference type="Pfam" id="PF13473">
    <property type="entry name" value="Cupredoxin_1"/>
    <property type="match status" value="1"/>
</dbReference>
<evidence type="ECO:0008006" key="10">
    <source>
        <dbReference type="Google" id="ProtNLM"/>
    </source>
</evidence>
<keyword evidence="9" id="KW-1185">Reference proteome</keyword>
<protein>
    <recommendedName>
        <fullName evidence="10">Copper oxidase</fullName>
    </recommendedName>
</protein>
<organism evidence="8 9">
    <name type="scientific">Microbispora triticiradicis</name>
    <dbReference type="NCBI Taxonomy" id="2200763"/>
    <lineage>
        <taxon>Bacteria</taxon>
        <taxon>Bacillati</taxon>
        <taxon>Actinomycetota</taxon>
        <taxon>Actinomycetes</taxon>
        <taxon>Streptosporangiales</taxon>
        <taxon>Streptosporangiaceae</taxon>
        <taxon>Microbispora</taxon>
    </lineage>
</organism>
<dbReference type="PANTHER" id="PTHR11709">
    <property type="entry name" value="MULTI-COPPER OXIDASE"/>
    <property type="match status" value="1"/>
</dbReference>
<dbReference type="PANTHER" id="PTHR11709:SF394">
    <property type="entry name" value="FI03373P-RELATED"/>
    <property type="match status" value="1"/>
</dbReference>
<dbReference type="InterPro" id="IPR011706">
    <property type="entry name" value="Cu-oxidase_C"/>
</dbReference>
<evidence type="ECO:0000256" key="1">
    <source>
        <dbReference type="ARBA" id="ARBA00022723"/>
    </source>
</evidence>
<dbReference type="EMBL" id="QFZU02000170">
    <property type="protein sequence ID" value="RGA01453.1"/>
    <property type="molecule type" value="Genomic_DNA"/>
</dbReference>
<feature type="compositionally biased region" description="Low complexity" evidence="4">
    <location>
        <begin position="143"/>
        <end position="176"/>
    </location>
</feature>
<dbReference type="InterPro" id="IPR008972">
    <property type="entry name" value="Cupredoxin"/>
</dbReference>
<evidence type="ECO:0000313" key="9">
    <source>
        <dbReference type="Proteomes" id="UP000262538"/>
    </source>
</evidence>
<evidence type="ECO:0000256" key="3">
    <source>
        <dbReference type="ARBA" id="ARBA00023008"/>
    </source>
</evidence>
<feature type="region of interest" description="Disordered" evidence="4">
    <location>
        <begin position="135"/>
        <end position="194"/>
    </location>
</feature>
<evidence type="ECO:0000259" key="5">
    <source>
        <dbReference type="Pfam" id="PF07731"/>
    </source>
</evidence>
<dbReference type="Proteomes" id="UP000262538">
    <property type="component" value="Unassembled WGS sequence"/>
</dbReference>
<evidence type="ECO:0000256" key="4">
    <source>
        <dbReference type="SAM" id="MobiDB-lite"/>
    </source>
</evidence>
<comment type="caution">
    <text evidence="8">The sequence shown here is derived from an EMBL/GenBank/DDBJ whole genome shotgun (WGS) entry which is preliminary data.</text>
</comment>